<reference evidence="1" key="1">
    <citation type="submission" date="2021-02" db="EMBL/GenBank/DDBJ databases">
        <title>Fulvivirga sp. S481 isolated from sea water.</title>
        <authorList>
            <person name="Bae S.S."/>
            <person name="Baek K."/>
        </authorList>
    </citation>
    <scope>NUCLEOTIDE SEQUENCE</scope>
    <source>
        <strain evidence="1">S481</strain>
    </source>
</reference>
<proteinExistence type="predicted"/>
<accession>A0A974WHS9</accession>
<dbReference type="AlphaFoldDB" id="A0A974WHS9"/>
<protein>
    <submittedName>
        <fullName evidence="1">Uncharacterized protein</fullName>
    </submittedName>
</protein>
<keyword evidence="2" id="KW-1185">Reference proteome</keyword>
<dbReference type="Proteomes" id="UP000662783">
    <property type="component" value="Chromosome"/>
</dbReference>
<sequence>MKYLLTIIYTTINIFGCSQTIDRMPNESPEQFVERTIPDTLKLAHSIIESTEWSKDSKAIIAFYGYDQPDANQGFNTIFGYIYLPVSKDSFKRIELEPIYEDAGLPEIISIFYVNADNDTPRELGVLCRYWTRSYEHMGHQYYTFIYDNPDTEKGLLEYDQKLFNHFSGCDCDFREGESTKAAFKTVFDVKTELKKLGY</sequence>
<name>A0A974WHS9_9BACT</name>
<dbReference type="KEGG" id="fuv:JR347_02595"/>
<evidence type="ECO:0000313" key="2">
    <source>
        <dbReference type="Proteomes" id="UP000662783"/>
    </source>
</evidence>
<evidence type="ECO:0000313" key="1">
    <source>
        <dbReference type="EMBL" id="QSE97988.1"/>
    </source>
</evidence>
<dbReference type="EMBL" id="CP070608">
    <property type="protein sequence ID" value="QSE97988.1"/>
    <property type="molecule type" value="Genomic_DNA"/>
</dbReference>
<dbReference type="RefSeq" id="WP_205722496.1">
    <property type="nucleotide sequence ID" value="NZ_CP070608.1"/>
</dbReference>
<gene>
    <name evidence="1" type="ORF">JR347_02595</name>
</gene>
<organism evidence="1 2">
    <name type="scientific">Fulvivirga lutea</name>
    <dbReference type="NCBI Taxonomy" id="2810512"/>
    <lineage>
        <taxon>Bacteria</taxon>
        <taxon>Pseudomonadati</taxon>
        <taxon>Bacteroidota</taxon>
        <taxon>Cytophagia</taxon>
        <taxon>Cytophagales</taxon>
        <taxon>Fulvivirgaceae</taxon>
        <taxon>Fulvivirga</taxon>
    </lineage>
</organism>